<accession>A0ABS5IHS6</accession>
<dbReference type="Proteomes" id="UP000680714">
    <property type="component" value="Unassembled WGS sequence"/>
</dbReference>
<dbReference type="RefSeq" id="WP_211550829.1">
    <property type="nucleotide sequence ID" value="NZ_JAGTUF010000020.1"/>
</dbReference>
<evidence type="ECO:0000313" key="3">
    <source>
        <dbReference type="Proteomes" id="UP000680714"/>
    </source>
</evidence>
<comment type="caution">
    <text evidence="2">The sequence shown here is derived from an EMBL/GenBank/DDBJ whole genome shotgun (WGS) entry which is preliminary data.</text>
</comment>
<evidence type="ECO:0000313" key="2">
    <source>
        <dbReference type="EMBL" id="MBR9973263.1"/>
    </source>
</evidence>
<organism evidence="2 3">
    <name type="scientific">Magnetospirillum sulfuroxidans</name>
    <dbReference type="NCBI Taxonomy" id="611300"/>
    <lineage>
        <taxon>Bacteria</taxon>
        <taxon>Pseudomonadati</taxon>
        <taxon>Pseudomonadota</taxon>
        <taxon>Alphaproteobacteria</taxon>
        <taxon>Rhodospirillales</taxon>
        <taxon>Rhodospirillaceae</taxon>
        <taxon>Magnetospirillum</taxon>
    </lineage>
</organism>
<name>A0ABS5IHS6_9PROT</name>
<keyword evidence="1" id="KW-0732">Signal</keyword>
<proteinExistence type="predicted"/>
<keyword evidence="3" id="KW-1185">Reference proteome</keyword>
<reference evidence="2 3" key="1">
    <citation type="submission" date="2021-04" db="EMBL/GenBank/DDBJ databases">
        <title>Magnetospirillum sulfuroxidans sp. nov., a facultative chemolithoautotrophic sulfur-oxidizing alphaproteobacterium isolated from freshwater sediment and proposals for Paramagetospirillum gen. nov., and Magnetospirillaceae fam. nov.</title>
        <authorList>
            <person name="Koziaeva V."/>
            <person name="Geelhoed J.S."/>
            <person name="Sorokin D.Y."/>
            <person name="Grouzdev D.S."/>
        </authorList>
    </citation>
    <scope>NUCLEOTIDE SEQUENCE [LARGE SCALE GENOMIC DNA]</scope>
    <source>
        <strain evidence="2 3">J10</strain>
    </source>
</reference>
<gene>
    <name evidence="2" type="ORF">KEC16_16185</name>
</gene>
<dbReference type="Gene3D" id="3.40.30.10">
    <property type="entry name" value="Glutaredoxin"/>
    <property type="match status" value="1"/>
</dbReference>
<sequence length="120" mass="13335">MRHLPVLFAMLAAVLVMMTGAARAAELVMVEAKGCAWCAKWHRDLGAIYGKTEEGRKLPLRIVHLETLPPDLRKIKGLRYAPTFVALQCGREIGRIVGYNGDDMFWGELAEIAKKLKPAC</sequence>
<dbReference type="EMBL" id="JAGTUF010000020">
    <property type="protein sequence ID" value="MBR9973263.1"/>
    <property type="molecule type" value="Genomic_DNA"/>
</dbReference>
<feature type="signal peptide" evidence="1">
    <location>
        <begin position="1"/>
        <end position="24"/>
    </location>
</feature>
<dbReference type="InterPro" id="IPR036249">
    <property type="entry name" value="Thioredoxin-like_sf"/>
</dbReference>
<feature type="chain" id="PRO_5046937264" evidence="1">
    <location>
        <begin position="25"/>
        <end position="120"/>
    </location>
</feature>
<dbReference type="SUPFAM" id="SSF52833">
    <property type="entry name" value="Thioredoxin-like"/>
    <property type="match status" value="1"/>
</dbReference>
<evidence type="ECO:0000256" key="1">
    <source>
        <dbReference type="SAM" id="SignalP"/>
    </source>
</evidence>
<protein>
    <submittedName>
        <fullName evidence="2">Transcriptional regulator</fullName>
    </submittedName>
</protein>